<dbReference type="Proteomes" id="UP000298438">
    <property type="component" value="Unassembled WGS sequence"/>
</dbReference>
<sequence length="74" mass="8594">MTRLIVDMPDELLYQLEEVARRRGLTRDQALYRSFALLLKADEERTKGNSIIIARDLPGNRMRPLYQLTGIFNG</sequence>
<evidence type="ECO:0000313" key="1">
    <source>
        <dbReference type="EMBL" id="TFW28040.1"/>
    </source>
</evidence>
<name>A0A4Y9SN11_9BURK</name>
<proteinExistence type="predicted"/>
<dbReference type="EMBL" id="SPVF01000042">
    <property type="protein sequence ID" value="TFW28040.1"/>
    <property type="molecule type" value="Genomic_DNA"/>
</dbReference>
<reference evidence="1 2" key="1">
    <citation type="submission" date="2019-03" db="EMBL/GenBank/DDBJ databases">
        <title>Draft Genome Sequence of Massilia arenosa sp. nov., a Novel Massilia Species Isolated from a Sandy-loam Maize Soil.</title>
        <authorList>
            <person name="Raths R."/>
            <person name="Peta V."/>
            <person name="Bucking H."/>
        </authorList>
    </citation>
    <scope>NUCLEOTIDE SEQUENCE [LARGE SCALE GENOMIC DNA]</scope>
    <source>
        <strain evidence="1 2">MC02</strain>
    </source>
</reference>
<dbReference type="RefSeq" id="WP_135205750.1">
    <property type="nucleotide sequence ID" value="NZ_SPVF01000042.1"/>
</dbReference>
<evidence type="ECO:0000313" key="2">
    <source>
        <dbReference type="Proteomes" id="UP000298438"/>
    </source>
</evidence>
<comment type="caution">
    <text evidence="1">The sequence shown here is derived from an EMBL/GenBank/DDBJ whole genome shotgun (WGS) entry which is preliminary data.</text>
</comment>
<protein>
    <recommendedName>
        <fullName evidence="3">Ribbon-helix-helix protein, CopG family</fullName>
    </recommendedName>
</protein>
<organism evidence="1 2">
    <name type="scientific">Zemynaea arenosa</name>
    <dbReference type="NCBI Taxonomy" id="2561931"/>
    <lineage>
        <taxon>Bacteria</taxon>
        <taxon>Pseudomonadati</taxon>
        <taxon>Pseudomonadota</taxon>
        <taxon>Betaproteobacteria</taxon>
        <taxon>Burkholderiales</taxon>
        <taxon>Oxalobacteraceae</taxon>
        <taxon>Telluria group</taxon>
        <taxon>Zemynaea</taxon>
    </lineage>
</organism>
<gene>
    <name evidence="1" type="ORF">E4L96_02990</name>
</gene>
<dbReference type="OrthoDB" id="9806368at2"/>
<dbReference type="AlphaFoldDB" id="A0A4Y9SN11"/>
<evidence type="ECO:0008006" key="3">
    <source>
        <dbReference type="Google" id="ProtNLM"/>
    </source>
</evidence>
<keyword evidence="2" id="KW-1185">Reference proteome</keyword>
<accession>A0A4Y9SN11</accession>